<feature type="coiled-coil region" evidence="1">
    <location>
        <begin position="543"/>
        <end position="570"/>
    </location>
</feature>
<dbReference type="EMBL" id="MCGE01000012">
    <property type="protein sequence ID" value="ORZ15920.1"/>
    <property type="molecule type" value="Genomic_DNA"/>
</dbReference>
<dbReference type="InterPro" id="IPR001715">
    <property type="entry name" value="CH_dom"/>
</dbReference>
<dbReference type="SUPFAM" id="SSF47576">
    <property type="entry name" value="Calponin-homology domain, CH-domain"/>
    <property type="match status" value="1"/>
</dbReference>
<evidence type="ECO:0000256" key="1">
    <source>
        <dbReference type="SAM" id="Coils"/>
    </source>
</evidence>
<feature type="region of interest" description="Disordered" evidence="2">
    <location>
        <begin position="48"/>
        <end position="68"/>
    </location>
</feature>
<dbReference type="PANTHER" id="PTHR11915">
    <property type="entry name" value="SPECTRIN/FILAMIN RELATED CYTOSKELETAL PROTEIN"/>
    <property type="match status" value="1"/>
</dbReference>
<keyword evidence="5" id="KW-1185">Reference proteome</keyword>
<sequence>MTTPTSNAISPSSSIYSSSTVSSSIGRSASNRSLYRDLTSATSSNSIAALAGGGRKPTTMGRSRQNTTDYMTGEDLVRTIGSDYQEIQKRALTKWVNTQLKLADDHINNIETDFKDGRKLLKLLSVVSKEPAPKPEKMNMRIHQLANVAQALSFLEKQLGADSIVDMGNEAIVNGDKKKTLALIFFIMIKYQIQIVLNDHGDDFAQSLLDYSDRQRDGLRVDALSPTNESVSISNGPSAFSSEKTNVPTTPIPGNNSLLAARKLGSNYSINSDKQHTSSTESKLALLFWVRIQLEDYIAADIIPSIQDFSRSWRNGLAFCLLIHRHGPDLIPDLFSSHLKDADLTQKQTWHRLLTLAFDLAMNHMDIPRYLDPEDLVDVDYPHEPSVMMYVAEFYKVMSRVQHDISNDQRHEIAIRRRTNIAMVTGGIDNLLPAPDDSHSSTDQHNLDSGMALSDDDESVASTKKKSKKKAHRVSTLADEDKERLKADLNARLMMQLTGHLPRGVNPLLDQLITIHETVLAFIKTNTRTLDEIPTSFDDADTVAEYLDALEIVEEQMQEESSLLDTARDAKDNLMLPPENADDESIRLTDLQRTQVKNLYDMLLDHWTDFEQLLSTTKCDLLRIESDLVDIEEGTHKYHVEADKIMDRIKELQHLLDQIIPHHNPASDDDATGKGDAWHPLDECNGDEQIMDIAQAFQQAAVAANEQVGIFDSTDWKSYQQFILQFSRVILKQVKSRLEELERDHQHMLDVNQETLSSSNDFSRALDLISTTKAIGLELESIHKLMDDNNHTTNDAILDLENQINAVRTSIHNTRETYDNLLTKDERLAAFVNKVQQQYEMVRDWVDQVRVWFIEAERIRTWIEVRIDIIHQRNGSADFDPLSDTLTKTAQDNSKVWHDEHVKLGREIDRFDADDMARLRTHVKTLTGVDRGNRDLSPADTSTIEITLTTLNMLNQLMHLLRQRSYMVDMLTLRIHWDDLFDASSQWILDTDHDITEFLKPGHARWISTDDEIGRTSNSNSVDSSTDDANNSGRRRSPVRAPSAGLMDTEEMIQTLVSLESRVIQFDQSTYSECLDAYQEMEDLHNATLPIQLDTRQSQFEDSFGDLMKRSGFARKVVEQHLALLDIAGQYRQLRDKGESIRISMINSSKSTSTRAKATARGSGVTDGDESDGDVYSDQVQAFKEDSSQLITYVFSRITYTEPPTYTTLAVGSHDRQDNELANYSIKEAIQAYAMQLATIAEALENLLASHRRTLSLQQRATLAYEEMMRLIQWLDERRKMYKRSWLDGSGDDGSDDRDDGSGDDSEADDDNGTGSVMARRQRELDGMLARMEQLEEGELSRLRKRVVTIEDEIDASNALSIDRSTLVNAIEQLDDSHMKLRQLLDRRALELSILGKQQVWEDQLSDAFASLDSVAYRFWTLVDSIRMHVDLNGDYTDNDDDKALTELEQHRSAMDQLEELPVLAQNGSYVELEKAYQQLGALPSQLEEKQQSITAKQQDLKQLCQYAQESAEYKQDLKRMVDETKDAIQHGNCVHDKLVKLYAPKSSQATDLESQSNVSDDDLCDTTVSDSAPSGVDLLQEFKHLVRTVSGKRSQIHAPVNHSAMFDSLQVSLATDGEYADQINKWLDSKHGDLHSLVKTLEQLESHYTGVVMAKKNALKYGDEAKRQLEWIEKHSALLREAELDLADDTTTVTEEIIQERDQGLTRLSNDIITFKQDHVNPLKSQMTELFTTTKCGDTDVYSVDGLDTGSLHELLNQVGTGITQLEQQVSNQSQTLEMTRQYLGWENDLHQVTRDIGSIQEQLYSLTSELKSQAMQIDLTTVDLRSMELSASSIETKIKAVDHVVKDLRNQFDSSLLTSIKKQLLHSSANTVCDRLETRLVGVERSFGRCQDTLDIKMQELGSLKEQQAWQHQMNKVLDDLDNLSTTVDSFVEHKARWHPDLVISENDEIDLRNTWADIKAKLDEYHQHSVQPLQQEIQAWGSVKQGLGGATEWAEKMVRSLVDAYKFVEYNLTFGNEVINQRCLMAAFLWRTSQLEHSAEVIREEFLDQSKQSGDDSDGINDSTEGTDGLADHGERLQRFNAGIEDIRQNLAPTISLPIRHQSASSSSSLLVNTPKSRSSYSGVKDETTNAIIRETIDSRLKRLQDLSNGLQSLLDSKERLTRQEVARVLYIKQLEICNAWIDEQMTKLQTSLRVLDCDAGDDIDNKMIDMQQLRGAIGTAESIETATHGSDSVMSSLQAAYKTYYDTFSYDLGGMDDNDAGNYSQTEAKWDALQKEAGKTTKLLLSALGPAEILNHITHLQQTVRDLQLDISAKDIASLTDDQITQWQKQIDLLDRNNYDAIVRMMASFNNSKGDEQAAAETGPPSYYDEHELKLQLDQVGETILSTRNTLACLYDVVNLNRLCKTYGENAKVAGAMIDDARQSLLDIQQTYKHIDDEANVDGYRDSLQNASQDVKSKTADCKETYDDLCAYSSFIETQKVDTVEGNDLLTEMRTTQKMINGNWKSLQTQAQAIYNLTTTASKLSRGYSILIKVEQSVQVLQAEVNHLPSSPSMDVVATLDKKIRDDTSSDMAEAYSLLVSLDGEDVSAFGERYQQVATMIAELQQGLDQHKRQFERNKMLQAFSEEAARIQMVCEEQLKFIRQQILANPDLVGKRPESINHISQTYVAAITNIEKVHEKCKDDYQLVLNQEIRLVDYYNVAPSQVEAIKRPLAKSLQDLDTATQTENEYIGALKMVMKHAKTEADLTRSISEMKSTLLKYAKPSLRTRLHLLPDLQDFNKRNDDLAKSVQLFFSMGDDFKKAKLYKSIGVARTASINKAVDHCQAIIRRMWAEIKVTMDDTKVRLDEMYRRQNGTNKLNEALRYVDDIKERISSLQFSGKSVAVEEGELKDLDREIKVTLTQKIEEMDILLASISDSDGLIRKQRAQLSTATDQLHHLIQVRQEQAQTEGNIALFLGIIDQVDELVLQILVAIENTAPHHAKVIQGKFVKADLQELLRCLVDTYKKNGPQINKLLASAKDEASKQFLDDNNRVAKRLEKTIDRWTKAQASATAREKELHTCINALNHEFFTKLALAKKKTSASGNSKRLGHNVARSSTPVTESSSLSSSSSSSLGSLPPPLGYSSSRRPSFQTSTLSVDHRMIGNPGRRSKTPNPTSSGKIRSTYVADPKNELDVQLGRIVNDSAFKVSVKMVSGEGNIILVTD</sequence>
<feature type="compositionally biased region" description="Low complexity" evidence="2">
    <location>
        <begin position="1152"/>
        <end position="1161"/>
    </location>
</feature>
<dbReference type="PROSITE" id="PS50021">
    <property type="entry name" value="CH"/>
    <property type="match status" value="2"/>
</dbReference>
<dbReference type="SMART" id="SM00033">
    <property type="entry name" value="CH"/>
    <property type="match status" value="2"/>
</dbReference>
<feature type="domain" description="Calponin-homology (CH)" evidence="3">
    <location>
        <begin position="86"/>
        <end position="192"/>
    </location>
</feature>
<feature type="region of interest" description="Disordered" evidence="2">
    <location>
        <begin position="661"/>
        <end position="680"/>
    </location>
</feature>
<dbReference type="Pfam" id="PF00307">
    <property type="entry name" value="CH"/>
    <property type="match status" value="2"/>
</dbReference>
<feature type="region of interest" description="Disordered" evidence="2">
    <location>
        <begin position="1"/>
        <end position="25"/>
    </location>
</feature>
<dbReference type="InterPro" id="IPR036872">
    <property type="entry name" value="CH_dom_sf"/>
</dbReference>
<reference evidence="4 5" key="1">
    <citation type="submission" date="2016-07" db="EMBL/GenBank/DDBJ databases">
        <title>Pervasive Adenine N6-methylation of Active Genes in Fungi.</title>
        <authorList>
            <consortium name="DOE Joint Genome Institute"/>
            <person name="Mondo S.J."/>
            <person name="Dannebaum R.O."/>
            <person name="Kuo R.C."/>
            <person name="Labutti K."/>
            <person name="Haridas S."/>
            <person name="Kuo A."/>
            <person name="Salamov A."/>
            <person name="Ahrendt S.R."/>
            <person name="Lipzen A."/>
            <person name="Sullivan W."/>
            <person name="Andreopoulos W.B."/>
            <person name="Clum A."/>
            <person name="Lindquist E."/>
            <person name="Daum C."/>
            <person name="Ramamoorthy G.K."/>
            <person name="Gryganskyi A."/>
            <person name="Culley D."/>
            <person name="Magnuson J.K."/>
            <person name="James T.Y."/>
            <person name="O'Malley M.A."/>
            <person name="Stajich J.E."/>
            <person name="Spatafora J.W."/>
            <person name="Visel A."/>
            <person name="Grigoriev I.V."/>
        </authorList>
    </citation>
    <scope>NUCLEOTIDE SEQUENCE [LARGE SCALE GENOMIC DNA]</scope>
    <source>
        <strain evidence="4 5">NRRL 1336</strain>
    </source>
</reference>
<evidence type="ECO:0000313" key="5">
    <source>
        <dbReference type="Proteomes" id="UP000193560"/>
    </source>
</evidence>
<keyword evidence="1" id="KW-0175">Coiled coil</keyword>
<feature type="compositionally biased region" description="Basic and acidic residues" evidence="2">
    <location>
        <begin position="671"/>
        <end position="680"/>
    </location>
</feature>
<accession>A0A1X2IG74</accession>
<dbReference type="STRING" id="90262.A0A1X2IG74"/>
<dbReference type="Gene3D" id="1.10.418.10">
    <property type="entry name" value="Calponin-like domain"/>
    <property type="match status" value="2"/>
</dbReference>
<protein>
    <recommendedName>
        <fullName evidence="3">Calponin-homology (CH) domain-containing protein</fullName>
    </recommendedName>
</protein>
<dbReference type="Proteomes" id="UP000193560">
    <property type="component" value="Unassembled WGS sequence"/>
</dbReference>
<dbReference type="OrthoDB" id="10017054at2759"/>
<feature type="region of interest" description="Disordered" evidence="2">
    <location>
        <begin position="1152"/>
        <end position="1173"/>
    </location>
</feature>
<proteinExistence type="predicted"/>
<feature type="compositionally biased region" description="Basic and acidic residues" evidence="2">
    <location>
        <begin position="436"/>
        <end position="446"/>
    </location>
</feature>
<feature type="region of interest" description="Disordered" evidence="2">
    <location>
        <begin position="227"/>
        <end position="254"/>
    </location>
</feature>
<gene>
    <name evidence="4" type="ORF">BCR42DRAFT_44841</name>
</gene>
<name>A0A1X2IG74_9FUNG</name>
<feature type="region of interest" description="Disordered" evidence="2">
    <location>
        <begin position="432"/>
        <end position="480"/>
    </location>
</feature>
<evidence type="ECO:0000313" key="4">
    <source>
        <dbReference type="EMBL" id="ORZ15920.1"/>
    </source>
</evidence>
<comment type="caution">
    <text evidence="4">The sequence shown here is derived from an EMBL/GenBank/DDBJ whole genome shotgun (WGS) entry which is preliminary data.</text>
</comment>
<feature type="region of interest" description="Disordered" evidence="2">
    <location>
        <begin position="1286"/>
        <end position="1317"/>
    </location>
</feature>
<organism evidence="4 5">
    <name type="scientific">Absidia repens</name>
    <dbReference type="NCBI Taxonomy" id="90262"/>
    <lineage>
        <taxon>Eukaryota</taxon>
        <taxon>Fungi</taxon>
        <taxon>Fungi incertae sedis</taxon>
        <taxon>Mucoromycota</taxon>
        <taxon>Mucoromycotina</taxon>
        <taxon>Mucoromycetes</taxon>
        <taxon>Mucorales</taxon>
        <taxon>Cunninghamellaceae</taxon>
        <taxon>Absidia</taxon>
    </lineage>
</organism>
<feature type="coiled-coil region" evidence="1">
    <location>
        <begin position="1318"/>
        <end position="1360"/>
    </location>
</feature>
<feature type="compositionally biased region" description="Basic residues" evidence="2">
    <location>
        <begin position="463"/>
        <end position="473"/>
    </location>
</feature>
<evidence type="ECO:0000256" key="2">
    <source>
        <dbReference type="SAM" id="MobiDB-lite"/>
    </source>
</evidence>
<feature type="coiled-coil region" evidence="1">
    <location>
        <begin position="724"/>
        <end position="751"/>
    </location>
</feature>
<feature type="compositionally biased region" description="Low complexity" evidence="2">
    <location>
        <begin position="1017"/>
        <end position="1032"/>
    </location>
</feature>
<evidence type="ECO:0000259" key="3">
    <source>
        <dbReference type="PROSITE" id="PS50021"/>
    </source>
</evidence>
<feature type="compositionally biased region" description="Acidic residues" evidence="2">
    <location>
        <begin position="1290"/>
        <end position="1312"/>
    </location>
</feature>
<feature type="compositionally biased region" description="Polar residues" evidence="2">
    <location>
        <begin position="3157"/>
        <end position="3166"/>
    </location>
</feature>
<feature type="region of interest" description="Disordered" evidence="2">
    <location>
        <begin position="2050"/>
        <end position="2075"/>
    </location>
</feature>
<feature type="region of interest" description="Disordered" evidence="2">
    <location>
        <begin position="3085"/>
        <end position="3167"/>
    </location>
</feature>
<feature type="region of interest" description="Disordered" evidence="2">
    <location>
        <begin position="1010"/>
        <end position="1045"/>
    </location>
</feature>
<feature type="compositionally biased region" description="Low complexity" evidence="2">
    <location>
        <begin position="3108"/>
        <end position="3135"/>
    </location>
</feature>
<feature type="domain" description="Calponin-homology (CH)" evidence="3">
    <location>
        <begin position="280"/>
        <end position="399"/>
    </location>
</feature>